<dbReference type="EMBL" id="CP136892">
    <property type="protein sequence ID" value="WOL00362.1"/>
    <property type="molecule type" value="Genomic_DNA"/>
</dbReference>
<reference evidence="2 3" key="1">
    <citation type="submission" date="2023-10" db="EMBL/GenBank/DDBJ databases">
        <title>Chromosome-scale genome assembly provides insights into flower coloration mechanisms of Canna indica.</title>
        <authorList>
            <person name="Li C."/>
        </authorList>
    </citation>
    <scope>NUCLEOTIDE SEQUENCE [LARGE SCALE GENOMIC DNA]</scope>
    <source>
        <tissue evidence="2">Flower</tissue>
    </source>
</reference>
<proteinExistence type="predicted"/>
<dbReference type="Proteomes" id="UP001327560">
    <property type="component" value="Chromosome 3"/>
</dbReference>
<name>A0AAQ3K517_9LILI</name>
<gene>
    <name evidence="2" type="ORF">Cni_G09075</name>
</gene>
<evidence type="ECO:0000313" key="3">
    <source>
        <dbReference type="Proteomes" id="UP001327560"/>
    </source>
</evidence>
<protein>
    <submittedName>
        <fullName evidence="2">Uncharacterized protein</fullName>
    </submittedName>
</protein>
<keyword evidence="3" id="KW-1185">Reference proteome</keyword>
<feature type="region of interest" description="Disordered" evidence="1">
    <location>
        <begin position="108"/>
        <end position="130"/>
    </location>
</feature>
<evidence type="ECO:0000313" key="2">
    <source>
        <dbReference type="EMBL" id="WOL00362.1"/>
    </source>
</evidence>
<sequence length="130" mass="14511">MAWPLATSHLRLVRRAAEDTLSTWPASALHIAFFLYISLSYPVPSTSHRAQPTPQYTVVLQVTENTSSSLLSTKKKEKMVSQVRDDEVDRREMNRRHGSFCDFNDAGVMESTKADGDDDDDGDYDCAPAA</sequence>
<organism evidence="2 3">
    <name type="scientific">Canna indica</name>
    <name type="common">Indian-shot</name>
    <dbReference type="NCBI Taxonomy" id="4628"/>
    <lineage>
        <taxon>Eukaryota</taxon>
        <taxon>Viridiplantae</taxon>
        <taxon>Streptophyta</taxon>
        <taxon>Embryophyta</taxon>
        <taxon>Tracheophyta</taxon>
        <taxon>Spermatophyta</taxon>
        <taxon>Magnoliopsida</taxon>
        <taxon>Liliopsida</taxon>
        <taxon>Zingiberales</taxon>
        <taxon>Cannaceae</taxon>
        <taxon>Canna</taxon>
    </lineage>
</organism>
<evidence type="ECO:0000256" key="1">
    <source>
        <dbReference type="SAM" id="MobiDB-lite"/>
    </source>
</evidence>
<accession>A0AAQ3K517</accession>
<dbReference type="AlphaFoldDB" id="A0AAQ3K517"/>
<feature type="region of interest" description="Disordered" evidence="1">
    <location>
        <begin position="70"/>
        <end position="91"/>
    </location>
</feature>